<evidence type="ECO:0000313" key="1">
    <source>
        <dbReference type="EMBL" id="JAD29672.1"/>
    </source>
</evidence>
<accession>A0A0A8Z4A4</accession>
<dbReference type="EMBL" id="GBRH01268223">
    <property type="protein sequence ID" value="JAD29672.1"/>
    <property type="molecule type" value="Transcribed_RNA"/>
</dbReference>
<protein>
    <submittedName>
        <fullName evidence="1">Uncharacterized protein</fullName>
    </submittedName>
</protein>
<organism evidence="1">
    <name type="scientific">Arundo donax</name>
    <name type="common">Giant reed</name>
    <name type="synonym">Donax arundinaceus</name>
    <dbReference type="NCBI Taxonomy" id="35708"/>
    <lineage>
        <taxon>Eukaryota</taxon>
        <taxon>Viridiplantae</taxon>
        <taxon>Streptophyta</taxon>
        <taxon>Embryophyta</taxon>
        <taxon>Tracheophyta</taxon>
        <taxon>Spermatophyta</taxon>
        <taxon>Magnoliopsida</taxon>
        <taxon>Liliopsida</taxon>
        <taxon>Poales</taxon>
        <taxon>Poaceae</taxon>
        <taxon>PACMAD clade</taxon>
        <taxon>Arundinoideae</taxon>
        <taxon>Arundineae</taxon>
        <taxon>Arundo</taxon>
    </lineage>
</organism>
<reference evidence="1" key="2">
    <citation type="journal article" date="2015" name="Data Brief">
        <title>Shoot transcriptome of the giant reed, Arundo donax.</title>
        <authorList>
            <person name="Barrero R.A."/>
            <person name="Guerrero F.D."/>
            <person name="Moolhuijzen P."/>
            <person name="Goolsby J.A."/>
            <person name="Tidwell J."/>
            <person name="Bellgard S.E."/>
            <person name="Bellgard M.I."/>
        </authorList>
    </citation>
    <scope>NUCLEOTIDE SEQUENCE</scope>
    <source>
        <tissue evidence="1">Shoot tissue taken approximately 20 cm above the soil surface</tissue>
    </source>
</reference>
<dbReference type="AlphaFoldDB" id="A0A0A8Z4A4"/>
<proteinExistence type="predicted"/>
<sequence>MYLLPGTVSYYKEKSPFSITKFQEA</sequence>
<reference evidence="1" key="1">
    <citation type="submission" date="2014-09" db="EMBL/GenBank/DDBJ databases">
        <authorList>
            <person name="Magalhaes I.L.F."/>
            <person name="Oliveira U."/>
            <person name="Santos F.R."/>
            <person name="Vidigal T.H.D.A."/>
            <person name="Brescovit A.D."/>
            <person name="Santos A.J."/>
        </authorList>
    </citation>
    <scope>NUCLEOTIDE SEQUENCE</scope>
    <source>
        <tissue evidence="1">Shoot tissue taken approximately 20 cm above the soil surface</tissue>
    </source>
</reference>
<name>A0A0A8Z4A4_ARUDO</name>